<feature type="transmembrane region" description="Helical" evidence="1">
    <location>
        <begin position="12"/>
        <end position="28"/>
    </location>
</feature>
<evidence type="ECO:0000256" key="1">
    <source>
        <dbReference type="SAM" id="Phobius"/>
    </source>
</evidence>
<keyword evidence="3" id="KW-1185">Reference proteome</keyword>
<sequence length="60" mass="6299">MSKNSTTSTSNLVILCAFLALAIALVAANVTGPLLIAGTVVLFVALLVTAVRVWTRTVRR</sequence>
<organism evidence="2 3">
    <name type="scientific">Actinoplanes subglobosus</name>
    <dbReference type="NCBI Taxonomy" id="1547892"/>
    <lineage>
        <taxon>Bacteria</taxon>
        <taxon>Bacillati</taxon>
        <taxon>Actinomycetota</taxon>
        <taxon>Actinomycetes</taxon>
        <taxon>Micromonosporales</taxon>
        <taxon>Micromonosporaceae</taxon>
        <taxon>Actinoplanes</taxon>
    </lineage>
</organism>
<keyword evidence="1" id="KW-1133">Transmembrane helix</keyword>
<evidence type="ECO:0000313" key="2">
    <source>
        <dbReference type="EMBL" id="MFC4066937.1"/>
    </source>
</evidence>
<protein>
    <recommendedName>
        <fullName evidence="4">Secreted protein</fullName>
    </recommendedName>
</protein>
<reference evidence="3" key="1">
    <citation type="journal article" date="2019" name="Int. J. Syst. Evol. Microbiol.">
        <title>The Global Catalogue of Microorganisms (GCM) 10K type strain sequencing project: providing services to taxonomists for standard genome sequencing and annotation.</title>
        <authorList>
            <consortium name="The Broad Institute Genomics Platform"/>
            <consortium name="The Broad Institute Genome Sequencing Center for Infectious Disease"/>
            <person name="Wu L."/>
            <person name="Ma J."/>
        </authorList>
    </citation>
    <scope>NUCLEOTIDE SEQUENCE [LARGE SCALE GENOMIC DNA]</scope>
    <source>
        <strain evidence="3">TBRC 5832</strain>
    </source>
</reference>
<dbReference type="EMBL" id="JBHSBL010000017">
    <property type="protein sequence ID" value="MFC4066937.1"/>
    <property type="molecule type" value="Genomic_DNA"/>
</dbReference>
<dbReference type="RefSeq" id="WP_378067901.1">
    <property type="nucleotide sequence ID" value="NZ_JBHSBL010000017.1"/>
</dbReference>
<feature type="transmembrane region" description="Helical" evidence="1">
    <location>
        <begin position="34"/>
        <end position="54"/>
    </location>
</feature>
<gene>
    <name evidence="2" type="ORF">ACFO0C_18530</name>
</gene>
<accession>A0ABV8IRR2</accession>
<comment type="caution">
    <text evidence="2">The sequence shown here is derived from an EMBL/GenBank/DDBJ whole genome shotgun (WGS) entry which is preliminary data.</text>
</comment>
<name>A0ABV8IRR2_9ACTN</name>
<keyword evidence="1" id="KW-0812">Transmembrane</keyword>
<dbReference type="Proteomes" id="UP001595867">
    <property type="component" value="Unassembled WGS sequence"/>
</dbReference>
<evidence type="ECO:0000313" key="3">
    <source>
        <dbReference type="Proteomes" id="UP001595867"/>
    </source>
</evidence>
<keyword evidence="1" id="KW-0472">Membrane</keyword>
<proteinExistence type="predicted"/>
<evidence type="ECO:0008006" key="4">
    <source>
        <dbReference type="Google" id="ProtNLM"/>
    </source>
</evidence>